<dbReference type="EMBL" id="SWJQ01000204">
    <property type="protein sequence ID" value="TRZ18894.1"/>
    <property type="molecule type" value="Genomic_DNA"/>
</dbReference>
<reference evidence="1" key="1">
    <citation type="submission" date="2019-04" db="EMBL/GenBank/DDBJ databases">
        <title>Genome assembly of Zosterops borbonicus 15179.</title>
        <authorList>
            <person name="Leroy T."/>
            <person name="Anselmetti Y."/>
            <person name="Tilak M.-K."/>
            <person name="Nabholz B."/>
        </authorList>
    </citation>
    <scope>NUCLEOTIDE SEQUENCE</scope>
    <source>
        <strain evidence="1">HGM_15179</strain>
        <tissue evidence="1">Muscle</tissue>
    </source>
</reference>
<gene>
    <name evidence="1" type="ORF">HGM15179_008224</name>
</gene>
<evidence type="ECO:0000313" key="2">
    <source>
        <dbReference type="Proteomes" id="UP000796761"/>
    </source>
</evidence>
<dbReference type="AlphaFoldDB" id="A0A8K1GJJ7"/>
<dbReference type="Proteomes" id="UP000796761">
    <property type="component" value="Unassembled WGS sequence"/>
</dbReference>
<keyword evidence="2" id="KW-1185">Reference proteome</keyword>
<comment type="caution">
    <text evidence="1">The sequence shown here is derived from an EMBL/GenBank/DDBJ whole genome shotgun (WGS) entry which is preliminary data.</text>
</comment>
<proteinExistence type="predicted"/>
<sequence>MAPGLHQQWCDKTSAVTVPQHWALLRPHSECCVQFWATHEKKDIEVLEHVQREAMELGKVWSTSLMRSSWRSRECLVWGKGGLRETLSLCNSRKEGGARSELVSSPKYQEERKWTQVV</sequence>
<evidence type="ECO:0000313" key="1">
    <source>
        <dbReference type="EMBL" id="TRZ18894.1"/>
    </source>
</evidence>
<accession>A0A8K1GJJ7</accession>
<protein>
    <submittedName>
        <fullName evidence="1">Uncharacterized protein</fullName>
    </submittedName>
</protein>
<name>A0A8K1GJJ7_9PASS</name>
<dbReference type="OrthoDB" id="276744at2759"/>
<organism evidence="1 2">
    <name type="scientific">Zosterops borbonicus</name>
    <dbReference type="NCBI Taxonomy" id="364589"/>
    <lineage>
        <taxon>Eukaryota</taxon>
        <taxon>Metazoa</taxon>
        <taxon>Chordata</taxon>
        <taxon>Craniata</taxon>
        <taxon>Vertebrata</taxon>
        <taxon>Euteleostomi</taxon>
        <taxon>Archelosauria</taxon>
        <taxon>Archosauria</taxon>
        <taxon>Dinosauria</taxon>
        <taxon>Saurischia</taxon>
        <taxon>Theropoda</taxon>
        <taxon>Coelurosauria</taxon>
        <taxon>Aves</taxon>
        <taxon>Neognathae</taxon>
        <taxon>Neoaves</taxon>
        <taxon>Telluraves</taxon>
        <taxon>Australaves</taxon>
        <taxon>Passeriformes</taxon>
        <taxon>Sylvioidea</taxon>
        <taxon>Zosteropidae</taxon>
        <taxon>Zosterops</taxon>
    </lineage>
</organism>